<accession>A0AAU6U5D7</accession>
<proteinExistence type="predicted"/>
<organism evidence="1">
    <name type="scientific">bacterium 19CA06SA08-2</name>
    <dbReference type="NCBI Taxonomy" id="2920658"/>
    <lineage>
        <taxon>Bacteria</taxon>
    </lineage>
</organism>
<sequence length="135" mass="15651">MKFSSSRKHKAPAFTVLAHQRWGFVYNLQEVDMANLSVTVSMHNNQPDFSALHAELEADIAALLFIAKVKLEALRQCQSELLALREARLPAPKFALCRLLFECRWTRRDRMKALDTIAHQERYLANLRCDEHLPF</sequence>
<name>A0AAU6U5D7_UNCXX</name>
<dbReference type="EMBL" id="CP095353">
    <property type="protein sequence ID" value="XAG69155.1"/>
    <property type="molecule type" value="Genomic_DNA"/>
</dbReference>
<protein>
    <submittedName>
        <fullName evidence="1">Uncharacterized protein</fullName>
    </submittedName>
</protein>
<reference evidence="1" key="1">
    <citation type="submission" date="2022-03" db="EMBL/GenBank/DDBJ databases">
        <title>Sea Food Isolates.</title>
        <authorList>
            <person name="Li c."/>
        </authorList>
    </citation>
    <scope>NUCLEOTIDE SEQUENCE</scope>
    <source>
        <strain evidence="1">19CA06SA08-2</strain>
    </source>
</reference>
<gene>
    <name evidence="1" type="ORF">MRM75_21645</name>
</gene>
<dbReference type="AlphaFoldDB" id="A0AAU6U5D7"/>
<evidence type="ECO:0000313" key="1">
    <source>
        <dbReference type="EMBL" id="XAG69155.1"/>
    </source>
</evidence>